<sequence>MSRCVGWTFATPNRCFSQRIMPNVLAFTTWLLPNSGQNQSVILRSRGVRAMDFMECGSLKIRTQFHSSEDRKRPSGR</sequence>
<organism evidence="1 2">
    <name type="scientific">Microctonus hyperodae</name>
    <name type="common">Parasitoid wasp</name>
    <dbReference type="NCBI Taxonomy" id="165561"/>
    <lineage>
        <taxon>Eukaryota</taxon>
        <taxon>Metazoa</taxon>
        <taxon>Ecdysozoa</taxon>
        <taxon>Arthropoda</taxon>
        <taxon>Hexapoda</taxon>
        <taxon>Insecta</taxon>
        <taxon>Pterygota</taxon>
        <taxon>Neoptera</taxon>
        <taxon>Endopterygota</taxon>
        <taxon>Hymenoptera</taxon>
        <taxon>Apocrita</taxon>
        <taxon>Ichneumonoidea</taxon>
        <taxon>Braconidae</taxon>
        <taxon>Euphorinae</taxon>
        <taxon>Microctonus</taxon>
    </lineage>
</organism>
<proteinExistence type="predicted"/>
<gene>
    <name evidence="1" type="ORF">PV327_007817</name>
</gene>
<comment type="caution">
    <text evidence="1">The sequence shown here is derived from an EMBL/GenBank/DDBJ whole genome shotgun (WGS) entry which is preliminary data.</text>
</comment>
<dbReference type="EMBL" id="JAQQBR010000004">
    <property type="protein sequence ID" value="KAK0178989.1"/>
    <property type="molecule type" value="Genomic_DNA"/>
</dbReference>
<dbReference type="AlphaFoldDB" id="A0AA39KZ05"/>
<evidence type="ECO:0000313" key="2">
    <source>
        <dbReference type="Proteomes" id="UP001168972"/>
    </source>
</evidence>
<dbReference type="Proteomes" id="UP001168972">
    <property type="component" value="Unassembled WGS sequence"/>
</dbReference>
<reference evidence="1" key="2">
    <citation type="submission" date="2023-03" db="EMBL/GenBank/DDBJ databases">
        <authorList>
            <person name="Inwood S.N."/>
            <person name="Skelly J.G."/>
            <person name="Guhlin J."/>
            <person name="Harrop T.W.R."/>
            <person name="Goldson S.G."/>
            <person name="Dearden P.K."/>
        </authorList>
    </citation>
    <scope>NUCLEOTIDE SEQUENCE</scope>
    <source>
        <strain evidence="1">Lincoln</strain>
        <tissue evidence="1">Whole body</tissue>
    </source>
</reference>
<keyword evidence="2" id="KW-1185">Reference proteome</keyword>
<reference evidence="1" key="1">
    <citation type="journal article" date="2023" name="bioRxiv">
        <title>Scaffold-level genome assemblies of two parasitoid biocontrol wasps reveal the parthenogenesis mechanism and an associated novel virus.</title>
        <authorList>
            <person name="Inwood S."/>
            <person name="Skelly J."/>
            <person name="Guhlin J."/>
            <person name="Harrop T."/>
            <person name="Goldson S."/>
            <person name="Dearden P."/>
        </authorList>
    </citation>
    <scope>NUCLEOTIDE SEQUENCE</scope>
    <source>
        <strain evidence="1">Lincoln</strain>
        <tissue evidence="1">Whole body</tissue>
    </source>
</reference>
<accession>A0AA39KZ05</accession>
<evidence type="ECO:0000313" key="1">
    <source>
        <dbReference type="EMBL" id="KAK0178989.1"/>
    </source>
</evidence>
<protein>
    <submittedName>
        <fullName evidence="1">Uncharacterized protein</fullName>
    </submittedName>
</protein>
<name>A0AA39KZ05_MICHY</name>